<gene>
    <name evidence="3" type="ORF">GOP47_0017071</name>
</gene>
<evidence type="ECO:0000313" key="3">
    <source>
        <dbReference type="EMBL" id="KAI5068726.1"/>
    </source>
</evidence>
<name>A0A9D4ZDL2_ADICA</name>
<dbReference type="PANTHER" id="PTHR33112:SF16">
    <property type="entry name" value="HETEROKARYON INCOMPATIBILITY DOMAIN-CONTAINING PROTEIN"/>
    <property type="match status" value="1"/>
</dbReference>
<keyword evidence="4" id="KW-1185">Reference proteome</keyword>
<dbReference type="Pfam" id="PF06985">
    <property type="entry name" value="HET"/>
    <property type="match status" value="1"/>
</dbReference>
<dbReference type="EMBL" id="JABFUD020000016">
    <property type="protein sequence ID" value="KAI5068726.1"/>
    <property type="molecule type" value="Genomic_DNA"/>
</dbReference>
<accession>A0A9D4ZDL2</accession>
<dbReference type="AlphaFoldDB" id="A0A9D4ZDL2"/>
<dbReference type="PANTHER" id="PTHR33112">
    <property type="entry name" value="DOMAIN PROTEIN, PUTATIVE-RELATED"/>
    <property type="match status" value="1"/>
</dbReference>
<dbReference type="InterPro" id="IPR010730">
    <property type="entry name" value="HET"/>
</dbReference>
<evidence type="ECO:0000313" key="4">
    <source>
        <dbReference type="Proteomes" id="UP000886520"/>
    </source>
</evidence>
<feature type="region of interest" description="Disordered" evidence="1">
    <location>
        <begin position="116"/>
        <end position="138"/>
    </location>
</feature>
<dbReference type="OrthoDB" id="5428863at2759"/>
<evidence type="ECO:0000256" key="1">
    <source>
        <dbReference type="SAM" id="MobiDB-lite"/>
    </source>
</evidence>
<proteinExistence type="predicted"/>
<reference evidence="3" key="1">
    <citation type="submission" date="2021-01" db="EMBL/GenBank/DDBJ databases">
        <title>Adiantum capillus-veneris genome.</title>
        <authorList>
            <person name="Fang Y."/>
            <person name="Liao Q."/>
        </authorList>
    </citation>
    <scope>NUCLEOTIDE SEQUENCE</scope>
    <source>
        <strain evidence="3">H3</strain>
        <tissue evidence="3">Leaf</tissue>
    </source>
</reference>
<comment type="caution">
    <text evidence="3">The sequence shown here is derived from an EMBL/GenBank/DDBJ whole genome shotgun (WGS) entry which is preliminary data.</text>
</comment>
<protein>
    <recommendedName>
        <fullName evidence="2">Heterokaryon incompatibility domain-containing protein</fullName>
    </recommendedName>
</protein>
<sequence>MEDYITTQSLLAVALSLSRMRQYAEIARFPTDLVGACFDISEPSILLHVALEMSVKHAQTLDPSGQATWVPLLSLMRTLADDELLRASALALTLHPTEIELLQHCARRNLHRKWKQTVEGETSTDQSKKEQNPHGSLHSEMVGRKEEIMQNLEQQNRHTAHALICKADTELDVILICKDCMERDPEAHLGFKQEGRILYGEKTGKEEDAPRDAAEEEQILKGINRLRIFCDPSFYKKVIVPLWLEKDWGKWQHAERGLVIALRRPLLVPNLMEKHLLERDKFVAGLLPPQHMRIIDCNQSLQEGVIVLIDWHPATIKSAYTAISHTYGQDVYKVFDCGCATRYAGSVKARANPAKIPCNGHSGPDGEEKQGKVIGDMLYMCRILVEKGGVRYAWHDGLCIAQYDEEDVNDAIGHIGWIYANAEDTIIFLHYAGQPMALIGTGNDNTPLTSRWHTRAWTFQEAVLSKCRRYCVLQSTGSLDNCSDWQDFEDRLSLCYGSSNVLIIGEAEFFHSIILLHTKLRVLYGKGIPNTTVGALKVEAWFSCLESMLNLLESGLFCFPTMVHAIESSSSRDSKHPGDHINSILALAGVQEFSVHKDEQIELSTVEFFKRVGKKGLEFAVFTTNHHAPPSLEEHSFHGRTWLPSLCGSISLPLSHFQEGGANVFNTGNTEFDVLKNGHIKLTGSLVCVPVRFYWKKGPQEVRKSGTECSVGAADDAELANLIHRSNDDDGCLGLFLRRLPLKIGPVDMFFREVLWPSTGEVVGQALFPTLVPPHQPFREEEHLKEYSEHLLGNKDITISAICLEGDDTPVQVIIGNVPHSISSAAQRMDWREASFCCYCSTKSVDPTWVAAMRQYFFMDTKRVDNLSRCGLHDPLGVRMYIEEFFEFPTVRTFGQGNDVELLQRNEVGSFCASLVFPAEVLVRPETGTPARDNLGFEFEAVAVEGDCASSNEPVTKIGCFSGSSELRKMLKSNLIKFHLLENLVIS</sequence>
<feature type="domain" description="Heterokaryon incompatibility" evidence="2">
    <location>
        <begin position="320"/>
        <end position="430"/>
    </location>
</feature>
<evidence type="ECO:0000259" key="2">
    <source>
        <dbReference type="Pfam" id="PF06985"/>
    </source>
</evidence>
<dbReference type="Proteomes" id="UP000886520">
    <property type="component" value="Chromosome 16"/>
</dbReference>
<organism evidence="3 4">
    <name type="scientific">Adiantum capillus-veneris</name>
    <name type="common">Maidenhair fern</name>
    <dbReference type="NCBI Taxonomy" id="13818"/>
    <lineage>
        <taxon>Eukaryota</taxon>
        <taxon>Viridiplantae</taxon>
        <taxon>Streptophyta</taxon>
        <taxon>Embryophyta</taxon>
        <taxon>Tracheophyta</taxon>
        <taxon>Polypodiopsida</taxon>
        <taxon>Polypodiidae</taxon>
        <taxon>Polypodiales</taxon>
        <taxon>Pteridineae</taxon>
        <taxon>Pteridaceae</taxon>
        <taxon>Vittarioideae</taxon>
        <taxon>Adiantum</taxon>
    </lineage>
</organism>